<comment type="caution">
    <text evidence="1">The sequence shown here is derived from an EMBL/GenBank/DDBJ whole genome shotgun (WGS) entry which is preliminary data.</text>
</comment>
<proteinExistence type="predicted"/>
<dbReference type="GO" id="GO:0005886">
    <property type="term" value="C:plasma membrane"/>
    <property type="evidence" value="ECO:0007669"/>
    <property type="project" value="TreeGrafter"/>
</dbReference>
<accession>A0A432MFH6</accession>
<dbReference type="EMBL" id="RYZH01000047">
    <property type="protein sequence ID" value="RUL84641.1"/>
    <property type="molecule type" value="Genomic_DNA"/>
</dbReference>
<name>A0A432MFH6_9BACT</name>
<dbReference type="PANTHER" id="PTHR30441:SF4">
    <property type="entry name" value="PROTEIN ASMA"/>
    <property type="match status" value="1"/>
</dbReference>
<evidence type="ECO:0000313" key="1">
    <source>
        <dbReference type="EMBL" id="RUL84641.1"/>
    </source>
</evidence>
<protein>
    <submittedName>
        <fullName evidence="1">Uncharacterized protein</fullName>
    </submittedName>
</protein>
<reference evidence="1 2" key="1">
    <citation type="submission" date="2018-12" db="EMBL/GenBank/DDBJ databases">
        <authorList>
            <person name="Toschakov S.V."/>
        </authorList>
    </citation>
    <scope>NUCLEOTIDE SEQUENCE [LARGE SCALE GENOMIC DNA]</scope>
    <source>
        <strain evidence="1 2">GM2012</strain>
    </source>
</reference>
<dbReference type="RefSeq" id="WP_126727238.1">
    <property type="nucleotide sequence ID" value="NZ_RYZH01000047.1"/>
</dbReference>
<dbReference type="InterPro" id="IPR052894">
    <property type="entry name" value="AsmA-related"/>
</dbReference>
<dbReference type="Proteomes" id="UP000280296">
    <property type="component" value="Unassembled WGS sequence"/>
</dbReference>
<dbReference type="GO" id="GO:0090313">
    <property type="term" value="P:regulation of protein targeting to membrane"/>
    <property type="evidence" value="ECO:0007669"/>
    <property type="project" value="TreeGrafter"/>
</dbReference>
<dbReference type="OrthoDB" id="250939at2"/>
<dbReference type="AlphaFoldDB" id="A0A432MFH6"/>
<sequence length="427" mass="45580">MRGPRRPSLGRRRLIALALLVPPLFWGLVLLCCPTGWARRAIERRVGELTGCPTVLEGVRLGPLGGIRLEGLRVREPGADAGTPPWVEAGAIDVDLSLAELLVGRAEPRRVEVRDLTLRLVRGEDGRFAPSFLLRHADPARPGSLGGFDEDDDPSGPIAFRLARGRVVYVDPEVATTIAVENLDGSGTWWPSVVAVDELRGTLNGGTFALAVEVERGPTPAFAGQVEARGVHLGSGVGLLTYLVPYLAGASERLEGRLDLDLELKGQGASGPALRDSLSGRGTLKIDPIRLDGSSLLIDLARVVPAARYGKVGSLRSEFLVADRRVVSRRLQLDLGGTPIVLVGASAFDGRIHYRLDASPLAGRIGPEAIALLAETGLAPEDLLDLQVTGTADRPLVRVGGLTFDAKTDGRSALEELVRDLKQRLLR</sequence>
<organism evidence="1 2">
    <name type="scientific">Tautonia sociabilis</name>
    <dbReference type="NCBI Taxonomy" id="2080755"/>
    <lineage>
        <taxon>Bacteria</taxon>
        <taxon>Pseudomonadati</taxon>
        <taxon>Planctomycetota</taxon>
        <taxon>Planctomycetia</taxon>
        <taxon>Isosphaerales</taxon>
        <taxon>Isosphaeraceae</taxon>
        <taxon>Tautonia</taxon>
    </lineage>
</organism>
<keyword evidence="2" id="KW-1185">Reference proteome</keyword>
<dbReference type="PANTHER" id="PTHR30441">
    <property type="entry name" value="DUF748 DOMAIN-CONTAINING PROTEIN"/>
    <property type="match status" value="1"/>
</dbReference>
<gene>
    <name evidence="1" type="ORF">TsocGM_20010</name>
</gene>
<reference evidence="1 2" key="2">
    <citation type="submission" date="2019-01" db="EMBL/GenBank/DDBJ databases">
        <title>Tautonia sociabilis, a novel thermotolerant planctomycete of Isosphaeraceae family, isolated from a 4000 m deep subterranean habitat.</title>
        <authorList>
            <person name="Kovaleva O.L."/>
            <person name="Elcheninov A.G."/>
            <person name="Van Heerden E."/>
            <person name="Toshchakov S.V."/>
            <person name="Novikov A."/>
            <person name="Bonch-Osmolovskaya E.A."/>
            <person name="Kublanov I.V."/>
        </authorList>
    </citation>
    <scope>NUCLEOTIDE SEQUENCE [LARGE SCALE GENOMIC DNA]</scope>
    <source>
        <strain evidence="1 2">GM2012</strain>
    </source>
</reference>
<evidence type="ECO:0000313" key="2">
    <source>
        <dbReference type="Proteomes" id="UP000280296"/>
    </source>
</evidence>